<feature type="compositionally biased region" description="Polar residues" evidence="1">
    <location>
        <begin position="38"/>
        <end position="53"/>
    </location>
</feature>
<proteinExistence type="predicted"/>
<keyword evidence="4" id="KW-1185">Reference proteome</keyword>
<dbReference type="AlphaFoldDB" id="A0A8T0FTG0"/>
<dbReference type="InterPro" id="IPR024643">
    <property type="entry name" value="Hist_deacetylase_Gln_rich_N"/>
</dbReference>
<gene>
    <name evidence="3" type="ORF">HNY73_003637</name>
</gene>
<feature type="region of interest" description="Disordered" evidence="1">
    <location>
        <begin position="34"/>
        <end position="54"/>
    </location>
</feature>
<feature type="domain" description="Histone deacetylase glutamine rich N-terminal" evidence="2">
    <location>
        <begin position="56"/>
        <end position="109"/>
    </location>
</feature>
<protein>
    <recommendedName>
        <fullName evidence="2">Histone deacetylase glutamine rich N-terminal domain-containing protein</fullName>
    </recommendedName>
</protein>
<organism evidence="3 4">
    <name type="scientific">Argiope bruennichi</name>
    <name type="common">Wasp spider</name>
    <name type="synonym">Aranea bruennichi</name>
    <dbReference type="NCBI Taxonomy" id="94029"/>
    <lineage>
        <taxon>Eukaryota</taxon>
        <taxon>Metazoa</taxon>
        <taxon>Ecdysozoa</taxon>
        <taxon>Arthropoda</taxon>
        <taxon>Chelicerata</taxon>
        <taxon>Arachnida</taxon>
        <taxon>Araneae</taxon>
        <taxon>Araneomorphae</taxon>
        <taxon>Entelegynae</taxon>
        <taxon>Araneoidea</taxon>
        <taxon>Araneidae</taxon>
        <taxon>Argiope</taxon>
    </lineage>
</organism>
<dbReference type="Pfam" id="PF12203">
    <property type="entry name" value="HDAC4_Gln"/>
    <property type="match status" value="1"/>
</dbReference>
<dbReference type="EMBL" id="JABXBU010000003">
    <property type="protein sequence ID" value="KAF8791983.1"/>
    <property type="molecule type" value="Genomic_DNA"/>
</dbReference>
<accession>A0A8T0FTG0</accession>
<evidence type="ECO:0000259" key="2">
    <source>
        <dbReference type="Pfam" id="PF12203"/>
    </source>
</evidence>
<dbReference type="Gene3D" id="6.10.250.1550">
    <property type="match status" value="1"/>
</dbReference>
<evidence type="ECO:0000256" key="1">
    <source>
        <dbReference type="SAM" id="MobiDB-lite"/>
    </source>
</evidence>
<sequence>MSTFKMGPEWREPIENLGHHNTMEINNHFNHLQRKEMSPSTFGSSPTLTNDASEVSPAIHEQHLQFQHQLLQLKQQQQIQQQLLLQHFQQQQQQLAEQHEKQLQERIKHDF</sequence>
<reference evidence="3" key="2">
    <citation type="submission" date="2020-06" db="EMBL/GenBank/DDBJ databases">
        <authorList>
            <person name="Sheffer M."/>
        </authorList>
    </citation>
    <scope>NUCLEOTIDE SEQUENCE</scope>
</reference>
<name>A0A8T0FTG0_ARGBR</name>
<evidence type="ECO:0000313" key="4">
    <source>
        <dbReference type="Proteomes" id="UP000807504"/>
    </source>
</evidence>
<evidence type="ECO:0000313" key="3">
    <source>
        <dbReference type="EMBL" id="KAF8791983.1"/>
    </source>
</evidence>
<comment type="caution">
    <text evidence="3">The sequence shown here is derived from an EMBL/GenBank/DDBJ whole genome shotgun (WGS) entry which is preliminary data.</text>
</comment>
<dbReference type="Proteomes" id="UP000807504">
    <property type="component" value="Unassembled WGS sequence"/>
</dbReference>
<reference evidence="3" key="1">
    <citation type="journal article" date="2020" name="bioRxiv">
        <title>Chromosome-level reference genome of the European wasp spider Argiope bruennichi: a resource for studies on range expansion and evolutionary adaptation.</title>
        <authorList>
            <person name="Sheffer M.M."/>
            <person name="Hoppe A."/>
            <person name="Krehenwinkel H."/>
            <person name="Uhl G."/>
            <person name="Kuss A.W."/>
            <person name="Jensen L."/>
            <person name="Jensen C."/>
            <person name="Gillespie R.G."/>
            <person name="Hoff K.J."/>
            <person name="Prost S."/>
        </authorList>
    </citation>
    <scope>NUCLEOTIDE SEQUENCE</scope>
</reference>